<dbReference type="AlphaFoldDB" id="A0A4Y9Y1R1"/>
<feature type="region of interest" description="Disordered" evidence="1">
    <location>
        <begin position="1"/>
        <end position="69"/>
    </location>
</feature>
<feature type="domain" description="Rhodanese" evidence="2">
    <location>
        <begin position="85"/>
        <end position="208"/>
    </location>
</feature>
<dbReference type="Gene3D" id="3.40.250.10">
    <property type="entry name" value="Rhodanese-like domain"/>
    <property type="match status" value="1"/>
</dbReference>
<evidence type="ECO:0000313" key="4">
    <source>
        <dbReference type="Proteomes" id="UP000298390"/>
    </source>
</evidence>
<dbReference type="InterPro" id="IPR036873">
    <property type="entry name" value="Rhodanese-like_dom_sf"/>
</dbReference>
<evidence type="ECO:0000259" key="2">
    <source>
        <dbReference type="PROSITE" id="PS50206"/>
    </source>
</evidence>
<feature type="compositionally biased region" description="Pro residues" evidence="1">
    <location>
        <begin position="1"/>
        <end position="14"/>
    </location>
</feature>
<sequence length="242" mass="25966">MDPGPRPSSTPIPPTIDTFNSRPASPARSPLSPTVPRKPSGLSLRSSSSRSPVLPPSTPSSEKGPDGPVTTVLFPKTLMEYSKRPNFKVLLLDVRTRAEFEREHIKTDEVVCIEPSVLLRPDVSAQSIEDALVVAPRTEHVLFSNRDKFDLVGIYDDASDTFGDANSPLSVLTHAIYEVAFRKFLKHPPVLLVGGLQAWKREYGEAEVERGAGSTAMGSGSVAGLVNGVSPMSLNGLSSPPP</sequence>
<feature type="non-terminal residue" evidence="3">
    <location>
        <position position="242"/>
    </location>
</feature>
<proteinExistence type="predicted"/>
<dbReference type="STRING" id="34475.A0A4Y9Y1R1"/>
<dbReference type="PROSITE" id="PS50206">
    <property type="entry name" value="RHODANESE_3"/>
    <property type="match status" value="1"/>
</dbReference>
<reference evidence="3 4" key="1">
    <citation type="submission" date="2019-01" db="EMBL/GenBank/DDBJ databases">
        <title>Genome sequencing of the rare red list fungi Fomitopsis rosea.</title>
        <authorList>
            <person name="Buettner E."/>
            <person name="Kellner H."/>
        </authorList>
    </citation>
    <scope>NUCLEOTIDE SEQUENCE [LARGE SCALE GENOMIC DNA]</scope>
    <source>
        <strain evidence="3 4">DSM 105464</strain>
    </source>
</reference>
<evidence type="ECO:0000313" key="3">
    <source>
        <dbReference type="EMBL" id="TFY54819.1"/>
    </source>
</evidence>
<evidence type="ECO:0000256" key="1">
    <source>
        <dbReference type="SAM" id="MobiDB-lite"/>
    </source>
</evidence>
<feature type="compositionally biased region" description="Low complexity" evidence="1">
    <location>
        <begin position="21"/>
        <end position="52"/>
    </location>
</feature>
<organism evidence="3 4">
    <name type="scientific">Rhodofomes roseus</name>
    <dbReference type="NCBI Taxonomy" id="34475"/>
    <lineage>
        <taxon>Eukaryota</taxon>
        <taxon>Fungi</taxon>
        <taxon>Dikarya</taxon>
        <taxon>Basidiomycota</taxon>
        <taxon>Agaricomycotina</taxon>
        <taxon>Agaricomycetes</taxon>
        <taxon>Polyporales</taxon>
        <taxon>Rhodofomes</taxon>
    </lineage>
</organism>
<comment type="caution">
    <text evidence="3">The sequence shown here is derived from an EMBL/GenBank/DDBJ whole genome shotgun (WGS) entry which is preliminary data.</text>
</comment>
<gene>
    <name evidence="3" type="ORF">EVJ58_g8635</name>
</gene>
<dbReference type="InterPro" id="IPR001763">
    <property type="entry name" value="Rhodanese-like_dom"/>
</dbReference>
<protein>
    <recommendedName>
        <fullName evidence="2">Rhodanese domain-containing protein</fullName>
    </recommendedName>
</protein>
<dbReference type="SUPFAM" id="SSF52821">
    <property type="entry name" value="Rhodanese/Cell cycle control phosphatase"/>
    <property type="match status" value="1"/>
</dbReference>
<dbReference type="EMBL" id="SEKV01000656">
    <property type="protein sequence ID" value="TFY54819.1"/>
    <property type="molecule type" value="Genomic_DNA"/>
</dbReference>
<dbReference type="SMART" id="SM00450">
    <property type="entry name" value="RHOD"/>
    <property type="match status" value="1"/>
</dbReference>
<accession>A0A4Y9Y1R1</accession>
<name>A0A4Y9Y1R1_9APHY</name>
<dbReference type="Proteomes" id="UP000298390">
    <property type="component" value="Unassembled WGS sequence"/>
</dbReference>